<name>A0A0R3LVN2_9BRAD</name>
<dbReference type="STRING" id="280332.CQ12_05560"/>
<proteinExistence type="predicted"/>
<comment type="caution">
    <text evidence="2">The sequence shown here is derived from an EMBL/GenBank/DDBJ whole genome shotgun (WGS) entry which is preliminary data.</text>
</comment>
<sequence>MRLQMARARRSEIDDECEDALPSDYAPPPQPWENDDCDAAREAREILDAFEVGEIDAQTRYVLHRLVYRAARWLKLGIPGARPGRELVTITLRCILESEGNEAALCELIVRAVAAVVPEFEHRGLALVEAFDQINLLGVLEQMRALEYFYESETSSALERILKHKLCRILTPQPPAPVKQPSKEEQIAAAKAHAAAVRLAVIERSLELGGQLLELRVRICNNREFGRQRSRLGVDDASVASKLMLVARHYGQRPEVYRHVSWRILSDLSATNLPEPRRLDFERRILAGERVRPAEIARARVPGRRGGARKAWN</sequence>
<dbReference type="Proteomes" id="UP000050863">
    <property type="component" value="Unassembled WGS sequence"/>
</dbReference>
<protein>
    <submittedName>
        <fullName evidence="2">Uncharacterized protein</fullName>
    </submittedName>
</protein>
<evidence type="ECO:0000313" key="2">
    <source>
        <dbReference type="EMBL" id="KRR11294.1"/>
    </source>
</evidence>
<accession>A0A0R3LVN2</accession>
<evidence type="ECO:0000256" key="1">
    <source>
        <dbReference type="SAM" id="MobiDB-lite"/>
    </source>
</evidence>
<keyword evidence="3" id="KW-1185">Reference proteome</keyword>
<reference evidence="2 3" key="1">
    <citation type="submission" date="2014-03" db="EMBL/GenBank/DDBJ databases">
        <title>Bradyrhizobium valentinum sp. nov., isolated from effective nodules of Lupinus mariae-josephae, a lupine endemic of basic-lime soils in Eastern Spain.</title>
        <authorList>
            <person name="Duran D."/>
            <person name="Rey L."/>
            <person name="Navarro A."/>
            <person name="Busquets A."/>
            <person name="Imperial J."/>
            <person name="Ruiz-Argueso T."/>
        </authorList>
    </citation>
    <scope>NUCLEOTIDE SEQUENCE [LARGE SCALE GENOMIC DNA]</scope>
    <source>
        <strain evidence="2 3">PAC68</strain>
    </source>
</reference>
<organism evidence="2 3">
    <name type="scientific">Bradyrhizobium jicamae</name>
    <dbReference type="NCBI Taxonomy" id="280332"/>
    <lineage>
        <taxon>Bacteria</taxon>
        <taxon>Pseudomonadati</taxon>
        <taxon>Pseudomonadota</taxon>
        <taxon>Alphaproteobacteria</taxon>
        <taxon>Hyphomicrobiales</taxon>
        <taxon>Nitrobacteraceae</taxon>
        <taxon>Bradyrhizobium</taxon>
    </lineage>
</organism>
<gene>
    <name evidence="2" type="ORF">CQ12_05560</name>
</gene>
<dbReference type="AlphaFoldDB" id="A0A0R3LVN2"/>
<dbReference type="EMBL" id="LLXZ01000049">
    <property type="protein sequence ID" value="KRR11294.1"/>
    <property type="molecule type" value="Genomic_DNA"/>
</dbReference>
<feature type="region of interest" description="Disordered" evidence="1">
    <location>
        <begin position="1"/>
        <end position="32"/>
    </location>
</feature>
<evidence type="ECO:0000313" key="3">
    <source>
        <dbReference type="Proteomes" id="UP000050863"/>
    </source>
</evidence>